<dbReference type="FunFam" id="1.10.287.130:FF:000045">
    <property type="entry name" value="Two-component system sensor histidine kinase/response regulator"/>
    <property type="match status" value="1"/>
</dbReference>
<feature type="chain" id="PRO_5011783862" description="histidine kinase" evidence="14">
    <location>
        <begin position="25"/>
        <end position="1353"/>
    </location>
</feature>
<feature type="transmembrane region" description="Helical" evidence="13">
    <location>
        <begin position="794"/>
        <end position="816"/>
    </location>
</feature>
<gene>
    <name evidence="18" type="ORF">SAMN04488023_11769</name>
</gene>
<dbReference type="InterPro" id="IPR015943">
    <property type="entry name" value="WD40/YVTN_repeat-like_dom_sf"/>
</dbReference>
<dbReference type="SMART" id="SM00388">
    <property type="entry name" value="HisKA"/>
    <property type="match status" value="1"/>
</dbReference>
<dbReference type="SUPFAM" id="SSF52172">
    <property type="entry name" value="CheY-like"/>
    <property type="match status" value="1"/>
</dbReference>
<dbReference type="InterPro" id="IPR003594">
    <property type="entry name" value="HATPase_dom"/>
</dbReference>
<dbReference type="Proteomes" id="UP000199572">
    <property type="component" value="Unassembled WGS sequence"/>
</dbReference>
<dbReference type="Pfam" id="PF12833">
    <property type="entry name" value="HTH_18"/>
    <property type="match status" value="1"/>
</dbReference>
<dbReference type="InterPro" id="IPR036890">
    <property type="entry name" value="HATPase_C_sf"/>
</dbReference>
<evidence type="ECO:0000256" key="12">
    <source>
        <dbReference type="PROSITE-ProRule" id="PRU00169"/>
    </source>
</evidence>
<dbReference type="InterPro" id="IPR018062">
    <property type="entry name" value="HTH_AraC-typ_CS"/>
</dbReference>
<keyword evidence="13" id="KW-1133">Transmembrane helix</keyword>
<dbReference type="Pfam" id="PF00072">
    <property type="entry name" value="Response_reg"/>
    <property type="match status" value="1"/>
</dbReference>
<dbReference type="PROSITE" id="PS50109">
    <property type="entry name" value="HIS_KIN"/>
    <property type="match status" value="1"/>
</dbReference>
<dbReference type="SUPFAM" id="SSF46689">
    <property type="entry name" value="Homeodomain-like"/>
    <property type="match status" value="1"/>
</dbReference>
<dbReference type="SUPFAM" id="SSF47384">
    <property type="entry name" value="Homodimeric domain of signal transducing histidine kinase"/>
    <property type="match status" value="1"/>
</dbReference>
<evidence type="ECO:0000259" key="15">
    <source>
        <dbReference type="PROSITE" id="PS01124"/>
    </source>
</evidence>
<dbReference type="EC" id="2.7.13.3" evidence="2"/>
<dbReference type="InterPro" id="IPR001789">
    <property type="entry name" value="Sig_transdc_resp-reg_receiver"/>
</dbReference>
<dbReference type="PROSITE" id="PS50110">
    <property type="entry name" value="RESPONSE_REGULATORY"/>
    <property type="match status" value="1"/>
</dbReference>
<dbReference type="Gene3D" id="2.60.40.10">
    <property type="entry name" value="Immunoglobulins"/>
    <property type="match status" value="1"/>
</dbReference>
<dbReference type="PRINTS" id="PR00344">
    <property type="entry name" value="BCTRLSENSOR"/>
</dbReference>
<dbReference type="InterPro" id="IPR011123">
    <property type="entry name" value="Y_Y_Y"/>
</dbReference>
<evidence type="ECO:0000313" key="18">
    <source>
        <dbReference type="EMBL" id="SER82369.1"/>
    </source>
</evidence>
<sequence>MRCDKLTKLFLCLLISLALSPARAQLSFTNLTVENGLSQNSVVAIAQDSTGLMWFGTRQGLNRYDGYRFKIYKSDLKKPQYILGNEITALVTAADGKLWVGTTAGLSLYDEKTDQFLSVPHLSSTNVEVIYQDHTKDIWVGTLNGLNLLTDKTNNQFQLFRFSQKANDPVNSIYAILKDKRSNVWVGTGNGLFVINRKNGAYQYKKVNLPATMPSSYITALNEDRHGHIWIGTANGLCKYDPITTNLKIFQHDNKNPGSLIHNDIRELMNDGKGQLWIGTQDGLSVLNLDWETFSNYQHDPEIGNTISHNSIHHIFKDRNRNIWIGTYFGGVNMVYPVATKFKVYRNSRFVPSISGNVLSSIIEDAQHNLWIGTEGGGLNYYNRKNNSFKAYKTNSNDSSTISSNLIKIMVKEGLNSDKLIIGTHRGGLNIFDPATGKFQRIKNVKDSTGAVGSAEILALEVDRRGTIWIGSLNGLSILQKKNGYYPNHTTKSILNRYILKKNIQKIFEDSRGDLWIATSAGLYRYNPNNKRLTQFRKNEANKTKLQSDYINCIVENRSGELLIGTYFGGLSIYNPKTNRFKTYQEGDGLINNNVLGIVEDKSQNLWISTANGLSELNPASGRFRNYTKSDGLAGNEFNARSYFIDSRGEIFLGGINGLTAFYPKDIELNPYHSPLVFTDLKLFNQTVEVNGDDDLLTSTVNHAQKLVFQHDQNHFTIEFALLNFVKPDKNKYAYLLSGYDRDWNYSSTPSATYTNIPAGKYKFLVKGINNDGIPGKTIAAAEIRIRPALWASWWAYTLYILLFSGILFLFVRYLFVKALLRRNEDVQQMKLRFFTNVSHEIRTPLTLILGPLENLLKSSKNLPEINQQVIPIKQNADRLMRLVTELMDFRKLETGNLKLHPVKQDMVYFLQEIFQSFSQLAESRNITYSFKFETQPVEIWFDKIQMEKVFFNLLSNAFKFTKNEGTITILLREEMSEIHIEVRDNGIGIPENEKDKLFSEFFQVNSPGIVHIGSGIGLALSKSIVVAHGGELLMKSRPESEQEAGDTSFTVSLKRGEHELVKVDPNDPIADENELYATTLATPSHEYQTTPRSNPIAKETVLLVEDNQEIRQLLRNTLSIHYQVLESENGQIGWEVATAQLPDLIICDVMMPIMNGLDLCKQLKTDERTAHIPVILLTARATHPQQVDGLETGADSYITKPFSLELLLLNVKNLLQSRAIMRKKFSEQVNLQPQDITINTVDHKFMIKTVQCIEERITDQDFGVLELAKDVGMSQPVLYKKIRAITDLSVNDFIKSIRLKKAAMLLEGRIHNVSEVAYLVGFNDPKYFSREFKKQYGYTPKVYLANKEGKGE</sequence>
<dbReference type="Gene3D" id="3.30.565.10">
    <property type="entry name" value="Histidine kinase-like ATPase, C-terminal domain"/>
    <property type="match status" value="1"/>
</dbReference>
<dbReference type="Gene3D" id="3.40.50.2300">
    <property type="match status" value="1"/>
</dbReference>
<feature type="domain" description="Response regulatory" evidence="17">
    <location>
        <begin position="1101"/>
        <end position="1216"/>
    </location>
</feature>
<dbReference type="InterPro" id="IPR005467">
    <property type="entry name" value="His_kinase_dom"/>
</dbReference>
<dbReference type="InterPro" id="IPR011006">
    <property type="entry name" value="CheY-like_superfamily"/>
</dbReference>
<keyword evidence="5" id="KW-0547">Nucleotide-binding</keyword>
<dbReference type="GO" id="GO:0005524">
    <property type="term" value="F:ATP binding"/>
    <property type="evidence" value="ECO:0007669"/>
    <property type="project" value="UniProtKB-KW"/>
</dbReference>
<dbReference type="EMBL" id="FOGG01000017">
    <property type="protein sequence ID" value="SER82369.1"/>
    <property type="molecule type" value="Genomic_DNA"/>
</dbReference>
<dbReference type="Gene3D" id="2.130.10.10">
    <property type="entry name" value="YVTN repeat-like/Quinoprotein amine dehydrogenase"/>
    <property type="match status" value="2"/>
</dbReference>
<accession>A0A1H9SDV7</accession>
<keyword evidence="9" id="KW-0805">Transcription regulation</keyword>
<evidence type="ECO:0000256" key="13">
    <source>
        <dbReference type="SAM" id="Phobius"/>
    </source>
</evidence>
<evidence type="ECO:0000256" key="1">
    <source>
        <dbReference type="ARBA" id="ARBA00000085"/>
    </source>
</evidence>
<dbReference type="Pfam" id="PF07495">
    <property type="entry name" value="Y_Y_Y"/>
    <property type="match status" value="1"/>
</dbReference>
<feature type="domain" description="Histidine kinase" evidence="16">
    <location>
        <begin position="837"/>
        <end position="1058"/>
    </location>
</feature>
<dbReference type="SUPFAM" id="SSF63829">
    <property type="entry name" value="Calcium-dependent phosphotriesterase"/>
    <property type="match status" value="1"/>
</dbReference>
<keyword evidence="11" id="KW-0804">Transcription</keyword>
<evidence type="ECO:0000256" key="7">
    <source>
        <dbReference type="ARBA" id="ARBA00022840"/>
    </source>
</evidence>
<organism evidence="18 19">
    <name type="scientific">Pedobacter rhizosphaerae</name>
    <dbReference type="NCBI Taxonomy" id="390241"/>
    <lineage>
        <taxon>Bacteria</taxon>
        <taxon>Pseudomonadati</taxon>
        <taxon>Bacteroidota</taxon>
        <taxon>Sphingobacteriia</taxon>
        <taxon>Sphingobacteriales</taxon>
        <taxon>Sphingobacteriaceae</taxon>
        <taxon>Pedobacter</taxon>
    </lineage>
</organism>
<dbReference type="FunFam" id="3.30.565.10:FF:000037">
    <property type="entry name" value="Hybrid sensor histidine kinase/response regulator"/>
    <property type="match status" value="1"/>
</dbReference>
<evidence type="ECO:0000256" key="10">
    <source>
        <dbReference type="ARBA" id="ARBA00023125"/>
    </source>
</evidence>
<dbReference type="PANTHER" id="PTHR43547">
    <property type="entry name" value="TWO-COMPONENT HISTIDINE KINASE"/>
    <property type="match status" value="1"/>
</dbReference>
<dbReference type="InterPro" id="IPR036097">
    <property type="entry name" value="HisK_dim/P_sf"/>
</dbReference>
<dbReference type="Pfam" id="PF07494">
    <property type="entry name" value="Reg_prop"/>
    <property type="match status" value="6"/>
</dbReference>
<keyword evidence="13" id="KW-0812">Transmembrane</keyword>
<evidence type="ECO:0000256" key="8">
    <source>
        <dbReference type="ARBA" id="ARBA00023012"/>
    </source>
</evidence>
<feature type="signal peptide" evidence="14">
    <location>
        <begin position="1"/>
        <end position="24"/>
    </location>
</feature>
<dbReference type="Gene3D" id="1.10.287.130">
    <property type="match status" value="1"/>
</dbReference>
<dbReference type="CDD" id="cd00075">
    <property type="entry name" value="HATPase"/>
    <property type="match status" value="1"/>
</dbReference>
<feature type="domain" description="HTH araC/xylS-type" evidence="15">
    <location>
        <begin position="1248"/>
        <end position="1347"/>
    </location>
</feature>
<feature type="modified residue" description="4-aspartylphosphate" evidence="12">
    <location>
        <position position="1149"/>
    </location>
</feature>
<keyword evidence="19" id="KW-1185">Reference proteome</keyword>
<name>A0A1H9SDV7_9SPHI</name>
<dbReference type="SMART" id="SM00387">
    <property type="entry name" value="HATPase_c"/>
    <property type="match status" value="1"/>
</dbReference>
<keyword evidence="14" id="KW-0732">Signal</keyword>
<keyword evidence="7" id="KW-0067">ATP-binding</keyword>
<dbReference type="SMART" id="SM00448">
    <property type="entry name" value="REC"/>
    <property type="match status" value="1"/>
</dbReference>
<dbReference type="FunFam" id="2.60.40.10:FF:000791">
    <property type="entry name" value="Two-component system sensor histidine kinase/response regulator"/>
    <property type="match status" value="1"/>
</dbReference>
<dbReference type="InterPro" id="IPR009057">
    <property type="entry name" value="Homeodomain-like_sf"/>
</dbReference>
<keyword evidence="8" id="KW-0902">Two-component regulatory system</keyword>
<reference evidence="18 19" key="1">
    <citation type="submission" date="2016-10" db="EMBL/GenBank/DDBJ databases">
        <authorList>
            <person name="de Groot N.N."/>
        </authorList>
    </citation>
    <scope>NUCLEOTIDE SEQUENCE [LARGE SCALE GENOMIC DNA]</scope>
    <source>
        <strain evidence="18 19">DSM 18610</strain>
    </source>
</reference>
<evidence type="ECO:0000259" key="16">
    <source>
        <dbReference type="PROSITE" id="PS50109"/>
    </source>
</evidence>
<comment type="catalytic activity">
    <reaction evidence="1">
        <text>ATP + protein L-histidine = ADP + protein N-phospho-L-histidine.</text>
        <dbReference type="EC" id="2.7.13.3"/>
    </reaction>
</comment>
<keyword evidence="10" id="KW-0238">DNA-binding</keyword>
<dbReference type="Pfam" id="PF00512">
    <property type="entry name" value="HisKA"/>
    <property type="match status" value="1"/>
</dbReference>
<dbReference type="InterPro" id="IPR004358">
    <property type="entry name" value="Sig_transdc_His_kin-like_C"/>
</dbReference>
<protein>
    <recommendedName>
        <fullName evidence="2">histidine kinase</fullName>
        <ecNumber evidence="2">2.7.13.3</ecNumber>
    </recommendedName>
</protein>
<dbReference type="InterPro" id="IPR011110">
    <property type="entry name" value="Reg_prop"/>
</dbReference>
<keyword evidence="3 12" id="KW-0597">Phosphoprotein</keyword>
<dbReference type="OrthoDB" id="9809670at2"/>
<evidence type="ECO:0000256" key="2">
    <source>
        <dbReference type="ARBA" id="ARBA00012438"/>
    </source>
</evidence>
<evidence type="ECO:0000259" key="17">
    <source>
        <dbReference type="PROSITE" id="PS50110"/>
    </source>
</evidence>
<evidence type="ECO:0000256" key="6">
    <source>
        <dbReference type="ARBA" id="ARBA00022777"/>
    </source>
</evidence>
<dbReference type="SUPFAM" id="SSF55874">
    <property type="entry name" value="ATPase domain of HSP90 chaperone/DNA topoisomerase II/histidine kinase"/>
    <property type="match status" value="1"/>
</dbReference>
<evidence type="ECO:0000256" key="14">
    <source>
        <dbReference type="SAM" id="SignalP"/>
    </source>
</evidence>
<dbReference type="GO" id="GO:0003700">
    <property type="term" value="F:DNA-binding transcription factor activity"/>
    <property type="evidence" value="ECO:0007669"/>
    <property type="project" value="InterPro"/>
</dbReference>
<keyword evidence="4" id="KW-0808">Transferase</keyword>
<dbReference type="CDD" id="cd17574">
    <property type="entry name" value="REC_OmpR"/>
    <property type="match status" value="1"/>
</dbReference>
<dbReference type="PROSITE" id="PS00041">
    <property type="entry name" value="HTH_ARAC_FAMILY_1"/>
    <property type="match status" value="1"/>
</dbReference>
<evidence type="ECO:0000256" key="11">
    <source>
        <dbReference type="ARBA" id="ARBA00023163"/>
    </source>
</evidence>
<dbReference type="CDD" id="cd00082">
    <property type="entry name" value="HisKA"/>
    <property type="match status" value="1"/>
</dbReference>
<evidence type="ECO:0000256" key="3">
    <source>
        <dbReference type="ARBA" id="ARBA00022553"/>
    </source>
</evidence>
<dbReference type="InterPro" id="IPR011047">
    <property type="entry name" value="Quinoprotein_ADH-like_sf"/>
</dbReference>
<evidence type="ECO:0000256" key="9">
    <source>
        <dbReference type="ARBA" id="ARBA00023015"/>
    </source>
</evidence>
<dbReference type="Pfam" id="PF02518">
    <property type="entry name" value="HATPase_c"/>
    <property type="match status" value="1"/>
</dbReference>
<dbReference type="GO" id="GO:0043565">
    <property type="term" value="F:sequence-specific DNA binding"/>
    <property type="evidence" value="ECO:0007669"/>
    <property type="project" value="InterPro"/>
</dbReference>
<keyword evidence="6 18" id="KW-0418">Kinase</keyword>
<evidence type="ECO:0000256" key="4">
    <source>
        <dbReference type="ARBA" id="ARBA00022679"/>
    </source>
</evidence>
<dbReference type="RefSeq" id="WP_090885529.1">
    <property type="nucleotide sequence ID" value="NZ_FOGG01000017.1"/>
</dbReference>
<evidence type="ECO:0000256" key="5">
    <source>
        <dbReference type="ARBA" id="ARBA00022741"/>
    </source>
</evidence>
<dbReference type="STRING" id="390241.SAMN04488023_11769"/>
<keyword evidence="13" id="KW-0472">Membrane</keyword>
<proteinExistence type="predicted"/>
<dbReference type="SMART" id="SM00342">
    <property type="entry name" value="HTH_ARAC"/>
    <property type="match status" value="1"/>
</dbReference>
<dbReference type="Gene3D" id="1.10.10.60">
    <property type="entry name" value="Homeodomain-like"/>
    <property type="match status" value="1"/>
</dbReference>
<dbReference type="PANTHER" id="PTHR43547:SF2">
    <property type="entry name" value="HYBRID SIGNAL TRANSDUCTION HISTIDINE KINASE C"/>
    <property type="match status" value="1"/>
</dbReference>
<dbReference type="InterPro" id="IPR013783">
    <property type="entry name" value="Ig-like_fold"/>
</dbReference>
<dbReference type="InterPro" id="IPR003661">
    <property type="entry name" value="HisK_dim/P_dom"/>
</dbReference>
<evidence type="ECO:0000313" key="19">
    <source>
        <dbReference type="Proteomes" id="UP000199572"/>
    </source>
</evidence>
<dbReference type="GO" id="GO:0000155">
    <property type="term" value="F:phosphorelay sensor kinase activity"/>
    <property type="evidence" value="ECO:0007669"/>
    <property type="project" value="InterPro"/>
</dbReference>
<dbReference type="SUPFAM" id="SSF50998">
    <property type="entry name" value="Quinoprotein alcohol dehydrogenase-like"/>
    <property type="match status" value="1"/>
</dbReference>
<dbReference type="InterPro" id="IPR018060">
    <property type="entry name" value="HTH_AraC"/>
</dbReference>
<dbReference type="PROSITE" id="PS01124">
    <property type="entry name" value="HTH_ARAC_FAMILY_2"/>
    <property type="match status" value="1"/>
</dbReference>